<reference evidence="3" key="2">
    <citation type="submission" date="2023-06" db="EMBL/GenBank/DDBJ databases">
        <authorList>
            <consortium name="Lawrence Berkeley National Laboratory"/>
            <person name="Haridas S."/>
            <person name="Hensen N."/>
            <person name="Bonometti L."/>
            <person name="Westerberg I."/>
            <person name="Brannstrom I.O."/>
            <person name="Guillou S."/>
            <person name="Cros-Aarteil S."/>
            <person name="Calhoun S."/>
            <person name="Kuo A."/>
            <person name="Mondo S."/>
            <person name="Pangilinan J."/>
            <person name="Riley R."/>
            <person name="Labutti K."/>
            <person name="Andreopoulos B."/>
            <person name="Lipzen A."/>
            <person name="Chen C."/>
            <person name="Yanf M."/>
            <person name="Daum C."/>
            <person name="Ng V."/>
            <person name="Clum A."/>
            <person name="Steindorff A."/>
            <person name="Ohm R."/>
            <person name="Martin F."/>
            <person name="Silar P."/>
            <person name="Natvig D."/>
            <person name="Lalanne C."/>
            <person name="Gautier V."/>
            <person name="Ament-Velasquez S.L."/>
            <person name="Kruys A."/>
            <person name="Hutchinson M.I."/>
            <person name="Powell A.J."/>
            <person name="Barry K."/>
            <person name="Miller A.N."/>
            <person name="Grigoriev I.V."/>
            <person name="Debuchy R."/>
            <person name="Gladieux P."/>
            <person name="Thoren M.H."/>
            <person name="Johannesson H."/>
        </authorList>
    </citation>
    <scope>NUCLEOTIDE SEQUENCE</scope>
    <source>
        <strain evidence="3">SMH4131-1</strain>
    </source>
</reference>
<organism evidence="3 4">
    <name type="scientific">Cercophora scortea</name>
    <dbReference type="NCBI Taxonomy" id="314031"/>
    <lineage>
        <taxon>Eukaryota</taxon>
        <taxon>Fungi</taxon>
        <taxon>Dikarya</taxon>
        <taxon>Ascomycota</taxon>
        <taxon>Pezizomycotina</taxon>
        <taxon>Sordariomycetes</taxon>
        <taxon>Sordariomycetidae</taxon>
        <taxon>Sordariales</taxon>
        <taxon>Lasiosphaeriaceae</taxon>
        <taxon>Cercophora</taxon>
    </lineage>
</organism>
<dbReference type="Proteomes" id="UP001286456">
    <property type="component" value="Unassembled WGS sequence"/>
</dbReference>
<feature type="region of interest" description="Disordered" evidence="1">
    <location>
        <begin position="83"/>
        <end position="102"/>
    </location>
</feature>
<feature type="chain" id="PRO_5042188307" description="Secreted protein" evidence="2">
    <location>
        <begin position="30"/>
        <end position="102"/>
    </location>
</feature>
<feature type="compositionally biased region" description="Polar residues" evidence="1">
    <location>
        <begin position="83"/>
        <end position="92"/>
    </location>
</feature>
<evidence type="ECO:0008006" key="5">
    <source>
        <dbReference type="Google" id="ProtNLM"/>
    </source>
</evidence>
<evidence type="ECO:0000313" key="4">
    <source>
        <dbReference type="Proteomes" id="UP001286456"/>
    </source>
</evidence>
<protein>
    <recommendedName>
        <fullName evidence="5">Secreted protein</fullName>
    </recommendedName>
</protein>
<reference evidence="3" key="1">
    <citation type="journal article" date="2023" name="Mol. Phylogenet. Evol.">
        <title>Genome-scale phylogeny and comparative genomics of the fungal order Sordariales.</title>
        <authorList>
            <person name="Hensen N."/>
            <person name="Bonometti L."/>
            <person name="Westerberg I."/>
            <person name="Brannstrom I.O."/>
            <person name="Guillou S."/>
            <person name="Cros-Aarteil S."/>
            <person name="Calhoun S."/>
            <person name="Haridas S."/>
            <person name="Kuo A."/>
            <person name="Mondo S."/>
            <person name="Pangilinan J."/>
            <person name="Riley R."/>
            <person name="LaButti K."/>
            <person name="Andreopoulos B."/>
            <person name="Lipzen A."/>
            <person name="Chen C."/>
            <person name="Yan M."/>
            <person name="Daum C."/>
            <person name="Ng V."/>
            <person name="Clum A."/>
            <person name="Steindorff A."/>
            <person name="Ohm R.A."/>
            <person name="Martin F."/>
            <person name="Silar P."/>
            <person name="Natvig D.O."/>
            <person name="Lalanne C."/>
            <person name="Gautier V."/>
            <person name="Ament-Velasquez S.L."/>
            <person name="Kruys A."/>
            <person name="Hutchinson M.I."/>
            <person name="Powell A.J."/>
            <person name="Barry K."/>
            <person name="Miller A.N."/>
            <person name="Grigoriev I.V."/>
            <person name="Debuchy R."/>
            <person name="Gladieux P."/>
            <person name="Hiltunen Thoren M."/>
            <person name="Johannesson H."/>
        </authorList>
    </citation>
    <scope>NUCLEOTIDE SEQUENCE</scope>
    <source>
        <strain evidence="3">SMH4131-1</strain>
    </source>
</reference>
<sequence length="102" mass="11012">MCDLAFKSGLAANLVSTLLLLRLLSRARPAVCNRQSFCRYRHASIVGALVLPSRGLADGLPFTLTFRLPCRRGRVCSRAAIDGSSTPRNLGTTDEGLPVPWA</sequence>
<gene>
    <name evidence="3" type="ORF">B0T19DRAFT_415133</name>
</gene>
<proteinExistence type="predicted"/>
<keyword evidence="4" id="KW-1185">Reference proteome</keyword>
<name>A0AAE0MHC6_9PEZI</name>
<evidence type="ECO:0000256" key="1">
    <source>
        <dbReference type="SAM" id="MobiDB-lite"/>
    </source>
</evidence>
<accession>A0AAE0MHC6</accession>
<evidence type="ECO:0000256" key="2">
    <source>
        <dbReference type="SAM" id="SignalP"/>
    </source>
</evidence>
<feature type="signal peptide" evidence="2">
    <location>
        <begin position="1"/>
        <end position="29"/>
    </location>
</feature>
<comment type="caution">
    <text evidence="3">The sequence shown here is derived from an EMBL/GenBank/DDBJ whole genome shotgun (WGS) entry which is preliminary data.</text>
</comment>
<dbReference type="AlphaFoldDB" id="A0AAE0MHC6"/>
<keyword evidence="2" id="KW-0732">Signal</keyword>
<dbReference type="EMBL" id="JAUEPO010000002">
    <property type="protein sequence ID" value="KAK3332240.1"/>
    <property type="molecule type" value="Genomic_DNA"/>
</dbReference>
<evidence type="ECO:0000313" key="3">
    <source>
        <dbReference type="EMBL" id="KAK3332240.1"/>
    </source>
</evidence>